<dbReference type="GeneID" id="34611085"/>
<feature type="compositionally biased region" description="Low complexity" evidence="1">
    <location>
        <begin position="149"/>
        <end position="164"/>
    </location>
</feature>
<dbReference type="Proteomes" id="UP000184188">
    <property type="component" value="Unassembled WGS sequence"/>
</dbReference>
<reference evidence="3" key="1">
    <citation type="journal article" date="2017" name="Genome Biol.">
        <title>Comparative genomics reveals high biological diversity and specific adaptations in the industrially and medically important fungal genus Aspergillus.</title>
        <authorList>
            <person name="de Vries R.P."/>
            <person name="Riley R."/>
            <person name="Wiebenga A."/>
            <person name="Aguilar-Osorio G."/>
            <person name="Amillis S."/>
            <person name="Uchima C.A."/>
            <person name="Anderluh G."/>
            <person name="Asadollahi M."/>
            <person name="Askin M."/>
            <person name="Barry K."/>
            <person name="Battaglia E."/>
            <person name="Bayram O."/>
            <person name="Benocci T."/>
            <person name="Braus-Stromeyer S.A."/>
            <person name="Caldana C."/>
            <person name="Canovas D."/>
            <person name="Cerqueira G.C."/>
            <person name="Chen F."/>
            <person name="Chen W."/>
            <person name="Choi C."/>
            <person name="Clum A."/>
            <person name="Dos Santos R.A."/>
            <person name="Damasio A.R."/>
            <person name="Diallinas G."/>
            <person name="Emri T."/>
            <person name="Fekete E."/>
            <person name="Flipphi M."/>
            <person name="Freyberg S."/>
            <person name="Gallo A."/>
            <person name="Gournas C."/>
            <person name="Habgood R."/>
            <person name="Hainaut M."/>
            <person name="Harispe M.L."/>
            <person name="Henrissat B."/>
            <person name="Hilden K.S."/>
            <person name="Hope R."/>
            <person name="Hossain A."/>
            <person name="Karabika E."/>
            <person name="Karaffa L."/>
            <person name="Karanyi Z."/>
            <person name="Krasevec N."/>
            <person name="Kuo A."/>
            <person name="Kusch H."/>
            <person name="LaButti K."/>
            <person name="Lagendijk E.L."/>
            <person name="Lapidus A."/>
            <person name="Levasseur A."/>
            <person name="Lindquist E."/>
            <person name="Lipzen A."/>
            <person name="Logrieco A.F."/>
            <person name="MacCabe A."/>
            <person name="Maekelae M.R."/>
            <person name="Malavazi I."/>
            <person name="Melin P."/>
            <person name="Meyer V."/>
            <person name="Mielnichuk N."/>
            <person name="Miskei M."/>
            <person name="Molnar A.P."/>
            <person name="Mule G."/>
            <person name="Ngan C.Y."/>
            <person name="Orejas M."/>
            <person name="Orosz E."/>
            <person name="Ouedraogo J.P."/>
            <person name="Overkamp K.M."/>
            <person name="Park H.-S."/>
            <person name="Perrone G."/>
            <person name="Piumi F."/>
            <person name="Punt P.J."/>
            <person name="Ram A.F."/>
            <person name="Ramon A."/>
            <person name="Rauscher S."/>
            <person name="Record E."/>
            <person name="Riano-Pachon D.M."/>
            <person name="Robert V."/>
            <person name="Roehrig J."/>
            <person name="Ruller R."/>
            <person name="Salamov A."/>
            <person name="Salih N.S."/>
            <person name="Samson R.A."/>
            <person name="Sandor E."/>
            <person name="Sanguinetti M."/>
            <person name="Schuetze T."/>
            <person name="Sepcic K."/>
            <person name="Shelest E."/>
            <person name="Sherlock G."/>
            <person name="Sophianopoulou V."/>
            <person name="Squina F.M."/>
            <person name="Sun H."/>
            <person name="Susca A."/>
            <person name="Todd R.B."/>
            <person name="Tsang A."/>
            <person name="Unkles S.E."/>
            <person name="van de Wiele N."/>
            <person name="van Rossen-Uffink D."/>
            <person name="Oliveira J.V."/>
            <person name="Vesth T.C."/>
            <person name="Visser J."/>
            <person name="Yu J.-H."/>
            <person name="Zhou M."/>
            <person name="Andersen M.R."/>
            <person name="Archer D.B."/>
            <person name="Baker S.E."/>
            <person name="Benoit I."/>
            <person name="Brakhage A.A."/>
            <person name="Braus G.H."/>
            <person name="Fischer R."/>
            <person name="Frisvad J.C."/>
            <person name="Goldman G.H."/>
            <person name="Houbraken J."/>
            <person name="Oakley B."/>
            <person name="Pocsi I."/>
            <person name="Scazzocchio C."/>
            <person name="Seiboth B."/>
            <person name="vanKuyk P.A."/>
            <person name="Wortman J."/>
            <person name="Dyer P.S."/>
            <person name="Grigoriev I.V."/>
        </authorList>
    </citation>
    <scope>NUCLEOTIDE SEQUENCE [LARGE SCALE GENOMIC DNA]</scope>
    <source>
        <strain evidence="3">CBS 506.65</strain>
    </source>
</reference>
<organism evidence="2 3">
    <name type="scientific">Penicilliopsis zonata CBS 506.65</name>
    <dbReference type="NCBI Taxonomy" id="1073090"/>
    <lineage>
        <taxon>Eukaryota</taxon>
        <taxon>Fungi</taxon>
        <taxon>Dikarya</taxon>
        <taxon>Ascomycota</taxon>
        <taxon>Pezizomycotina</taxon>
        <taxon>Eurotiomycetes</taxon>
        <taxon>Eurotiomycetidae</taxon>
        <taxon>Eurotiales</taxon>
        <taxon>Aspergillaceae</taxon>
        <taxon>Penicilliopsis</taxon>
    </lineage>
</organism>
<protein>
    <submittedName>
        <fullName evidence="2">Uncharacterized protein</fullName>
    </submittedName>
</protein>
<dbReference type="RefSeq" id="XP_022583626.1">
    <property type="nucleotide sequence ID" value="XM_022724620.1"/>
</dbReference>
<feature type="compositionally biased region" description="Low complexity" evidence="1">
    <location>
        <begin position="96"/>
        <end position="117"/>
    </location>
</feature>
<dbReference type="AlphaFoldDB" id="A0A1L9SPS0"/>
<dbReference type="VEuPathDB" id="FungiDB:ASPZODRAFT_1400683"/>
<accession>A0A1L9SPS0</accession>
<proteinExistence type="predicted"/>
<feature type="compositionally biased region" description="Low complexity" evidence="1">
    <location>
        <begin position="1"/>
        <end position="13"/>
    </location>
</feature>
<dbReference type="OrthoDB" id="4186330at2759"/>
<keyword evidence="3" id="KW-1185">Reference proteome</keyword>
<feature type="region of interest" description="Disordered" evidence="1">
    <location>
        <begin position="1"/>
        <end position="38"/>
    </location>
</feature>
<dbReference type="EMBL" id="KV878338">
    <property type="protein sequence ID" value="OJJ49116.1"/>
    <property type="molecule type" value="Genomic_DNA"/>
</dbReference>
<evidence type="ECO:0000256" key="1">
    <source>
        <dbReference type="SAM" id="MobiDB-lite"/>
    </source>
</evidence>
<gene>
    <name evidence="2" type="ORF">ASPZODRAFT_1400683</name>
</gene>
<evidence type="ECO:0000313" key="2">
    <source>
        <dbReference type="EMBL" id="OJJ49116.1"/>
    </source>
</evidence>
<sequence>MFEDFSFSSASSAHPPTLESDDRVMVDSDSGLISPLSSRCPSPKVSAYRLPRNLSRSRSLFLRSPLPPPTSVPYPYEDRRISIGILTKKLHEHSLTTTTDELSDDASAAASPTTPHSISDVPALEPSARFPGYLLTPPQTGQDDESYYEDSSSSPVTSSPSVASLDSPFLCPNSSPIDFISLDSSMEPITCCTDQRSIRLQRQVISRLQCHAPAGIDSVRKAYMSSSDEPSGADIPPLAFPDEDCHPSSLPPQISPRRRAVTLRASRFRPTGGSNIGGLGDGAALEPQLRRKSSSHALISHRIDKNYGYLSGRELRKKSEQELRRKSIVSAALASME</sequence>
<feature type="region of interest" description="Disordered" evidence="1">
    <location>
        <begin position="96"/>
        <end position="164"/>
    </location>
</feature>
<name>A0A1L9SPS0_9EURO</name>
<evidence type="ECO:0000313" key="3">
    <source>
        <dbReference type="Proteomes" id="UP000184188"/>
    </source>
</evidence>